<organism evidence="5 6">
    <name type="scientific">Amphritea atlantica</name>
    <dbReference type="NCBI Taxonomy" id="355243"/>
    <lineage>
        <taxon>Bacteria</taxon>
        <taxon>Pseudomonadati</taxon>
        <taxon>Pseudomonadota</taxon>
        <taxon>Gammaproteobacteria</taxon>
        <taxon>Oceanospirillales</taxon>
        <taxon>Oceanospirillaceae</taxon>
        <taxon>Amphritea</taxon>
    </lineage>
</organism>
<dbReference type="GO" id="GO:0030145">
    <property type="term" value="F:manganese ion binding"/>
    <property type="evidence" value="ECO:0007669"/>
    <property type="project" value="InterPro"/>
</dbReference>
<evidence type="ECO:0000256" key="2">
    <source>
        <dbReference type="ARBA" id="ARBA00013064"/>
    </source>
</evidence>
<dbReference type="PANTHER" id="PTHR39181:SF1">
    <property type="entry name" value="TYROSINE-PROTEIN PHOSPHATASE YWQE"/>
    <property type="match status" value="1"/>
</dbReference>
<sequence length="242" mass="26331">MYDLHNHILPGIDDGPATLEESLELAQIAVADGIRHIVVTPHIHPGRYENQIATITPVLETLRQAITTAGLPLTLSMGAELRISAEMISMIPSGKIPFLGHWQGKKVLLLELPHSHIPPGTDKLITWLKAQDIQPMIAHPERNKEVAGNVDKINPFVEQGCLLQVTAMSVAGRFGDAARNTAEILLQRDWVTLLATDAHNSKHRPPVLSEGMHAAAEIIGEQAARALVSSIPEYIISGNDHT</sequence>
<name>A0A1H9LT98_9GAMM</name>
<protein>
    <recommendedName>
        <fullName evidence="2">protein-tyrosine-phosphatase</fullName>
        <ecNumber evidence="2">3.1.3.48</ecNumber>
    </recommendedName>
</protein>
<dbReference type="Proteomes" id="UP000198749">
    <property type="component" value="Unassembled WGS sequence"/>
</dbReference>
<gene>
    <name evidence="5" type="ORF">SAMN03080615_04085</name>
</gene>
<dbReference type="Gene3D" id="3.20.20.140">
    <property type="entry name" value="Metal-dependent hydrolases"/>
    <property type="match status" value="1"/>
</dbReference>
<evidence type="ECO:0000256" key="3">
    <source>
        <dbReference type="ARBA" id="ARBA00022801"/>
    </source>
</evidence>
<dbReference type="PIRSF" id="PIRSF016557">
    <property type="entry name" value="Caps_synth_CpsB"/>
    <property type="match status" value="1"/>
</dbReference>
<accession>A0A1H9LT98</accession>
<keyword evidence="3" id="KW-0378">Hydrolase</keyword>
<evidence type="ECO:0000313" key="5">
    <source>
        <dbReference type="EMBL" id="SER14654.1"/>
    </source>
</evidence>
<keyword evidence="6" id="KW-1185">Reference proteome</keyword>
<evidence type="ECO:0000256" key="1">
    <source>
        <dbReference type="ARBA" id="ARBA00005750"/>
    </source>
</evidence>
<comment type="catalytic activity">
    <reaction evidence="4">
        <text>O-phospho-L-tyrosyl-[protein] + H2O = L-tyrosyl-[protein] + phosphate</text>
        <dbReference type="Rhea" id="RHEA:10684"/>
        <dbReference type="Rhea" id="RHEA-COMP:10136"/>
        <dbReference type="Rhea" id="RHEA-COMP:20101"/>
        <dbReference type="ChEBI" id="CHEBI:15377"/>
        <dbReference type="ChEBI" id="CHEBI:43474"/>
        <dbReference type="ChEBI" id="CHEBI:46858"/>
        <dbReference type="ChEBI" id="CHEBI:61978"/>
        <dbReference type="EC" id="3.1.3.48"/>
    </reaction>
</comment>
<dbReference type="OrthoDB" id="9788539at2"/>
<evidence type="ECO:0000256" key="4">
    <source>
        <dbReference type="ARBA" id="ARBA00051722"/>
    </source>
</evidence>
<reference evidence="6" key="1">
    <citation type="submission" date="2016-10" db="EMBL/GenBank/DDBJ databases">
        <authorList>
            <person name="Varghese N."/>
            <person name="Submissions S."/>
        </authorList>
    </citation>
    <scope>NUCLEOTIDE SEQUENCE [LARGE SCALE GENOMIC DNA]</scope>
    <source>
        <strain evidence="6">DSM 18887</strain>
    </source>
</reference>
<dbReference type="PANTHER" id="PTHR39181">
    <property type="entry name" value="TYROSINE-PROTEIN PHOSPHATASE YWQE"/>
    <property type="match status" value="1"/>
</dbReference>
<dbReference type="Pfam" id="PF19567">
    <property type="entry name" value="CpsB_CapC"/>
    <property type="match status" value="1"/>
</dbReference>
<proteinExistence type="inferred from homology"/>
<dbReference type="GO" id="GO:0004725">
    <property type="term" value="F:protein tyrosine phosphatase activity"/>
    <property type="evidence" value="ECO:0007669"/>
    <property type="project" value="UniProtKB-EC"/>
</dbReference>
<comment type="similarity">
    <text evidence="1">Belongs to the metallo-dependent hydrolases superfamily. CpsB/CapC family.</text>
</comment>
<dbReference type="STRING" id="355243.SAMN03080615_04085"/>
<dbReference type="RefSeq" id="WP_091361890.1">
    <property type="nucleotide sequence ID" value="NZ_AP025284.1"/>
</dbReference>
<dbReference type="EC" id="3.1.3.48" evidence="2"/>
<dbReference type="SUPFAM" id="SSF89550">
    <property type="entry name" value="PHP domain-like"/>
    <property type="match status" value="1"/>
</dbReference>
<dbReference type="EMBL" id="FOGB01000019">
    <property type="protein sequence ID" value="SER14654.1"/>
    <property type="molecule type" value="Genomic_DNA"/>
</dbReference>
<dbReference type="AlphaFoldDB" id="A0A1H9LT98"/>
<dbReference type="InterPro" id="IPR016195">
    <property type="entry name" value="Pol/histidinol_Pase-like"/>
</dbReference>
<dbReference type="InterPro" id="IPR016667">
    <property type="entry name" value="Caps_polysacc_synth_CpsB/CapC"/>
</dbReference>
<evidence type="ECO:0000313" key="6">
    <source>
        <dbReference type="Proteomes" id="UP000198749"/>
    </source>
</evidence>